<accession>A0AAN7SCU3</accession>
<protein>
    <recommendedName>
        <fullName evidence="1">Mutator-like transposase domain-containing protein</fullName>
    </recommendedName>
</protein>
<feature type="domain" description="Mutator-like transposase" evidence="1">
    <location>
        <begin position="64"/>
        <end position="211"/>
    </location>
</feature>
<dbReference type="InterPro" id="IPR049012">
    <property type="entry name" value="Mutator_transp_dom"/>
</dbReference>
<dbReference type="Gene3D" id="3.90.320.10">
    <property type="match status" value="1"/>
</dbReference>
<keyword evidence="3" id="KW-1185">Reference proteome</keyword>
<dbReference type="Proteomes" id="UP001353858">
    <property type="component" value="Unassembled WGS sequence"/>
</dbReference>
<dbReference type="InterPro" id="IPR011335">
    <property type="entry name" value="Restrct_endonuc-II-like"/>
</dbReference>
<name>A0AAN7SCU3_9COLE</name>
<organism evidence="2 3">
    <name type="scientific">Aquatica leii</name>
    <dbReference type="NCBI Taxonomy" id="1421715"/>
    <lineage>
        <taxon>Eukaryota</taxon>
        <taxon>Metazoa</taxon>
        <taxon>Ecdysozoa</taxon>
        <taxon>Arthropoda</taxon>
        <taxon>Hexapoda</taxon>
        <taxon>Insecta</taxon>
        <taxon>Pterygota</taxon>
        <taxon>Neoptera</taxon>
        <taxon>Endopterygota</taxon>
        <taxon>Coleoptera</taxon>
        <taxon>Polyphaga</taxon>
        <taxon>Elateriformia</taxon>
        <taxon>Elateroidea</taxon>
        <taxon>Lampyridae</taxon>
        <taxon>Luciolinae</taxon>
        <taxon>Aquatica</taxon>
    </lineage>
</organism>
<comment type="caution">
    <text evidence="2">The sequence shown here is derived from an EMBL/GenBank/DDBJ whole genome shotgun (WGS) entry which is preliminary data.</text>
</comment>
<dbReference type="Pfam" id="PF20700">
    <property type="entry name" value="Mutator"/>
    <property type="match status" value="1"/>
</dbReference>
<reference evidence="3" key="1">
    <citation type="submission" date="2023-01" db="EMBL/GenBank/DDBJ databases">
        <title>Key to firefly adult light organ development and bioluminescence: homeobox transcription factors regulate luciferase expression and transportation to peroxisome.</title>
        <authorList>
            <person name="Fu X."/>
        </authorList>
    </citation>
    <scope>NUCLEOTIDE SEQUENCE [LARGE SCALE GENOMIC DNA]</scope>
</reference>
<evidence type="ECO:0000313" key="2">
    <source>
        <dbReference type="EMBL" id="KAK4885361.1"/>
    </source>
</evidence>
<dbReference type="PANTHER" id="PTHR46609:SF6">
    <property type="entry name" value="EXONUCLEASE, PHAGE-TYPE_RECB, C-TERMINAL DOMAIN-CONTAINING PROTEIN-RELATED"/>
    <property type="match status" value="1"/>
</dbReference>
<evidence type="ECO:0000259" key="1">
    <source>
        <dbReference type="Pfam" id="PF20700"/>
    </source>
</evidence>
<dbReference type="InterPro" id="IPR011604">
    <property type="entry name" value="PDDEXK-like_dom_sf"/>
</dbReference>
<dbReference type="CDD" id="cd22343">
    <property type="entry name" value="PDDEXK_lambda_exonuclease-like"/>
    <property type="match status" value="1"/>
</dbReference>
<dbReference type="EMBL" id="JARPUR010000001">
    <property type="protein sequence ID" value="KAK4885361.1"/>
    <property type="molecule type" value="Genomic_DNA"/>
</dbReference>
<dbReference type="SUPFAM" id="SSF52980">
    <property type="entry name" value="Restriction endonuclease-like"/>
    <property type="match status" value="1"/>
</dbReference>
<dbReference type="PANTHER" id="PTHR46609">
    <property type="entry name" value="EXONUCLEASE, PHAGE-TYPE/RECB, C-TERMINAL DOMAIN-CONTAINING PROTEIN"/>
    <property type="match status" value="1"/>
</dbReference>
<dbReference type="GO" id="GO:0006281">
    <property type="term" value="P:DNA repair"/>
    <property type="evidence" value="ECO:0007669"/>
    <property type="project" value="UniProtKB-ARBA"/>
</dbReference>
<evidence type="ECO:0000313" key="3">
    <source>
        <dbReference type="Proteomes" id="UP001353858"/>
    </source>
</evidence>
<sequence length="426" mass="48096">MCEKTFSCSTIDKKVDINKEAVWGTFAIGSTYKHTEEFLSVMNIPPLSGTTFYTIQDELSQDIEPAPHTCFKNWAGSSSGMESDIIVEGFCRSIEMHNLRYKQFIADGDSCVYAKIQQIVPYGAQVTKMECTNHAIKNYGKRLHTLKTDTKNVSAAARKQLSPEVIVGLQRIAQKAVYSNAHGDIDTLIQDLNNGPNHVFNQHTVCKDYYCDSVGDISNSQIKDVQSSGGSLIDNETNNRAELFMSVLARYNGGKRLNLIQRGSFQSRSYLTAMRYNKSKNIKKSQNLKVQQSGFFIDLDFPFLGALPDGLIGDNELIEVKCLFKVAKLGIGLDEAVQGQLHVTQRQKCYFVVFINVETPLFIERIYRDDSFWNDSMINKLATFYNQCILPEIIRGNLKRGLRCVDPDYIFEAQNKRKKPSTETIA</sequence>
<proteinExistence type="predicted"/>
<gene>
    <name evidence="2" type="ORF">RN001_001632</name>
</gene>
<dbReference type="AlphaFoldDB" id="A0AAN7SCU3"/>
<dbReference type="InterPro" id="IPR051703">
    <property type="entry name" value="NF-kappa-B_Signaling_Reg"/>
</dbReference>